<evidence type="ECO:0000313" key="3">
    <source>
        <dbReference type="Proteomes" id="UP000253472"/>
    </source>
</evidence>
<name>A0A367YF90_9ASCO</name>
<feature type="region of interest" description="Disordered" evidence="1">
    <location>
        <begin position="1"/>
        <end position="31"/>
    </location>
</feature>
<accession>A0A367YF90</accession>
<protein>
    <submittedName>
        <fullName evidence="2">Uncharacterized protein</fullName>
    </submittedName>
</protein>
<gene>
    <name evidence="2" type="ORF">Cantr_10409</name>
</gene>
<proteinExistence type="predicted"/>
<evidence type="ECO:0000313" key="2">
    <source>
        <dbReference type="EMBL" id="RCK64279.1"/>
    </source>
</evidence>
<organism evidence="2 3">
    <name type="scientific">Candida viswanathii</name>
    <dbReference type="NCBI Taxonomy" id="5486"/>
    <lineage>
        <taxon>Eukaryota</taxon>
        <taxon>Fungi</taxon>
        <taxon>Dikarya</taxon>
        <taxon>Ascomycota</taxon>
        <taxon>Saccharomycotina</taxon>
        <taxon>Pichiomycetes</taxon>
        <taxon>Debaryomycetaceae</taxon>
        <taxon>Candida/Lodderomyces clade</taxon>
        <taxon>Candida</taxon>
    </lineage>
</organism>
<dbReference type="Proteomes" id="UP000253472">
    <property type="component" value="Unassembled WGS sequence"/>
</dbReference>
<comment type="caution">
    <text evidence="2">The sequence shown here is derived from an EMBL/GenBank/DDBJ whole genome shotgun (WGS) entry which is preliminary data.</text>
</comment>
<sequence length="88" mass="10300">MSSDKQESKSHESKPRQWVGKVEHGSDKINEQLDNIENGFEKGVKKSYDDMVHTKLQTSEVVIKLSLSQWATNKWWINYVTNFEMKLV</sequence>
<dbReference type="EMBL" id="QLNQ01000023">
    <property type="protein sequence ID" value="RCK64279.1"/>
    <property type="molecule type" value="Genomic_DNA"/>
</dbReference>
<reference evidence="2 3" key="1">
    <citation type="submission" date="2018-06" db="EMBL/GenBank/DDBJ databases">
        <title>Whole genome sequencing of Candida tropicalis (genome annotated by CSBL at Korea University).</title>
        <authorList>
            <person name="Ahn J."/>
        </authorList>
    </citation>
    <scope>NUCLEOTIDE SEQUENCE [LARGE SCALE GENOMIC DNA]</scope>
    <source>
        <strain evidence="2 3">ATCC 20962</strain>
    </source>
</reference>
<dbReference type="AlphaFoldDB" id="A0A367YF90"/>
<keyword evidence="3" id="KW-1185">Reference proteome</keyword>
<evidence type="ECO:0000256" key="1">
    <source>
        <dbReference type="SAM" id="MobiDB-lite"/>
    </source>
</evidence>